<evidence type="ECO:0000313" key="3">
    <source>
        <dbReference type="WBParaSite" id="GPLIN_000617100"/>
    </source>
</evidence>
<keyword evidence="1" id="KW-0472">Membrane</keyword>
<reference evidence="2" key="2">
    <citation type="submission" date="2014-05" db="EMBL/GenBank/DDBJ databases">
        <title>The genome and life-stage specific transcriptomes of Globodera pallida elucidate key aspects of plant parasitism by a cyst nematode.</title>
        <authorList>
            <person name="Cotton J.A."/>
            <person name="Lilley C.J."/>
            <person name="Jones L.M."/>
            <person name="Kikuchi T."/>
            <person name="Reid A.J."/>
            <person name="Thorpe P."/>
            <person name="Tsai I.J."/>
            <person name="Beasley H."/>
            <person name="Blok V."/>
            <person name="Cock P.J.A."/>
            <person name="Van den Akker S.E."/>
            <person name="Holroyd N."/>
            <person name="Hunt M."/>
            <person name="Mantelin S."/>
            <person name="Naghra H."/>
            <person name="Pain A."/>
            <person name="Palomares-Rius J.E."/>
            <person name="Zarowiecki M."/>
            <person name="Berriman M."/>
            <person name="Jones J.T."/>
            <person name="Urwin P.E."/>
        </authorList>
    </citation>
    <scope>NUCLEOTIDE SEQUENCE [LARGE SCALE GENOMIC DNA]</scope>
    <source>
        <strain evidence="2">Lindley</strain>
    </source>
</reference>
<dbReference type="GO" id="GO:0016020">
    <property type="term" value="C:membrane"/>
    <property type="evidence" value="ECO:0007669"/>
    <property type="project" value="TreeGrafter"/>
</dbReference>
<keyword evidence="1" id="KW-0812">Transmembrane</keyword>
<dbReference type="Proteomes" id="UP000050741">
    <property type="component" value="Unassembled WGS sequence"/>
</dbReference>
<feature type="transmembrane region" description="Helical" evidence="1">
    <location>
        <begin position="20"/>
        <end position="41"/>
    </location>
</feature>
<protein>
    <submittedName>
        <fullName evidence="3">Uncharacterized protein</fullName>
    </submittedName>
</protein>
<reference evidence="3" key="3">
    <citation type="submission" date="2016-06" db="UniProtKB">
        <authorList>
            <consortium name="WormBaseParasite"/>
        </authorList>
    </citation>
    <scope>IDENTIFICATION</scope>
</reference>
<keyword evidence="2" id="KW-1185">Reference proteome</keyword>
<evidence type="ECO:0000256" key="1">
    <source>
        <dbReference type="SAM" id="Phobius"/>
    </source>
</evidence>
<dbReference type="AlphaFoldDB" id="A0A183BZX9"/>
<accession>A0A183BZX9</accession>
<proteinExistence type="predicted"/>
<organism evidence="2 3">
    <name type="scientific">Globodera pallida</name>
    <name type="common">Potato cyst nematode worm</name>
    <name type="synonym">Heterodera pallida</name>
    <dbReference type="NCBI Taxonomy" id="36090"/>
    <lineage>
        <taxon>Eukaryota</taxon>
        <taxon>Metazoa</taxon>
        <taxon>Ecdysozoa</taxon>
        <taxon>Nematoda</taxon>
        <taxon>Chromadorea</taxon>
        <taxon>Rhabditida</taxon>
        <taxon>Tylenchina</taxon>
        <taxon>Tylenchomorpha</taxon>
        <taxon>Tylenchoidea</taxon>
        <taxon>Heteroderidae</taxon>
        <taxon>Heteroderinae</taxon>
        <taxon>Globodera</taxon>
    </lineage>
</organism>
<evidence type="ECO:0000313" key="2">
    <source>
        <dbReference type="Proteomes" id="UP000050741"/>
    </source>
</evidence>
<name>A0A183BZX9_GLOPA</name>
<dbReference type="PANTHER" id="PTHR45757">
    <property type="entry name" value="PROTEIN CBG23364-RELATED"/>
    <property type="match status" value="1"/>
</dbReference>
<sequence length="90" mass="10143">MLIVPLLNEIVAPENEPENWAIVLWIHGIILLLTNAVFCVFASAKPAKWTLDTFKENKKCWKGNKIASKNENCNGSPKMLTVEAKEVTIY</sequence>
<keyword evidence="1" id="KW-1133">Transmembrane helix</keyword>
<reference evidence="2" key="1">
    <citation type="submission" date="2013-12" db="EMBL/GenBank/DDBJ databases">
        <authorList>
            <person name="Aslett M."/>
        </authorList>
    </citation>
    <scope>NUCLEOTIDE SEQUENCE [LARGE SCALE GENOMIC DNA]</scope>
    <source>
        <strain evidence="2">Lindley</strain>
    </source>
</reference>
<dbReference type="WBParaSite" id="GPLIN_000617100">
    <property type="protein sequence ID" value="GPLIN_000617100"/>
    <property type="gene ID" value="GPLIN_000617100"/>
</dbReference>